<dbReference type="InterPro" id="IPR026960">
    <property type="entry name" value="RVT-Znf"/>
</dbReference>
<reference evidence="3 4" key="1">
    <citation type="journal article" date="2020" name="BMC Genomics">
        <title>Intraspecific diversification of the crop wild relative Brassica cretica Lam. using demographic model selection.</title>
        <authorList>
            <person name="Kioukis A."/>
            <person name="Michalopoulou V.A."/>
            <person name="Briers L."/>
            <person name="Pirintsos S."/>
            <person name="Studholme D.J."/>
            <person name="Pavlidis P."/>
            <person name="Sarris P.F."/>
        </authorList>
    </citation>
    <scope>NUCLEOTIDE SEQUENCE [LARGE SCALE GENOMIC DNA]</scope>
    <source>
        <strain evidence="4">cv. PFS-1207/04</strain>
    </source>
</reference>
<sequence>MEAGNQETNDVISEKVRKYCSSIWSLNIPPNIKTFWWRMAHGGIAVLDNLRRRGVKIDNTCPVCEEQMEMLNHAFFQCRVAREVWELNPTSFTVLDQSSNGVIQNIKEMIRLVQRDQEDILNFFVGWRLWKMRNKLPPNSKYHCLVDASWKSSREEMGFGWSLHRREGTQIMNGSSAEASMNSSLEAEAIALLMATQQMVQLNYFKVAFIGDCKSLFDELNQFKTEQTIRNFRRLPLCYRIGLGLLSEIRIRSEIRSGSDPKIRISGGVESGSG</sequence>
<dbReference type="InterPro" id="IPR036397">
    <property type="entry name" value="RNaseH_sf"/>
</dbReference>
<dbReference type="InterPro" id="IPR002156">
    <property type="entry name" value="RNaseH_domain"/>
</dbReference>
<evidence type="ECO:0008006" key="5">
    <source>
        <dbReference type="Google" id="ProtNLM"/>
    </source>
</evidence>
<evidence type="ECO:0000259" key="2">
    <source>
        <dbReference type="Pfam" id="PF13966"/>
    </source>
</evidence>
<dbReference type="Pfam" id="PF13966">
    <property type="entry name" value="zf-RVT"/>
    <property type="match status" value="1"/>
</dbReference>
<evidence type="ECO:0000313" key="4">
    <source>
        <dbReference type="Proteomes" id="UP000266723"/>
    </source>
</evidence>
<feature type="domain" description="RNase H type-1" evidence="1">
    <location>
        <begin position="146"/>
        <end position="225"/>
    </location>
</feature>
<dbReference type="PANTHER" id="PTHR34146">
    <property type="entry name" value="POLYNUCLEOTIDYL TRANSFERASE, RIBONUCLEASE H-LIKE SUPERFAMILY PROTEIN-RELATED"/>
    <property type="match status" value="1"/>
</dbReference>
<dbReference type="EMBL" id="QGKV02001507">
    <property type="protein sequence ID" value="KAF3529566.1"/>
    <property type="molecule type" value="Genomic_DNA"/>
</dbReference>
<proteinExistence type="predicted"/>
<evidence type="ECO:0000259" key="1">
    <source>
        <dbReference type="Pfam" id="PF13456"/>
    </source>
</evidence>
<gene>
    <name evidence="3" type="ORF">DY000_02038399</name>
</gene>
<dbReference type="PANTHER" id="PTHR34146:SF3">
    <property type="entry name" value="POLYNUCLEOTIDYL TRANSFERASE, RIBONUCLEASE H-LIKE SUPERFAMILY PROTEIN"/>
    <property type="match status" value="1"/>
</dbReference>
<dbReference type="Gene3D" id="3.30.420.10">
    <property type="entry name" value="Ribonuclease H-like superfamily/Ribonuclease H"/>
    <property type="match status" value="1"/>
</dbReference>
<dbReference type="Pfam" id="PF13456">
    <property type="entry name" value="RVT_3"/>
    <property type="match status" value="1"/>
</dbReference>
<organism evidence="3 4">
    <name type="scientific">Brassica cretica</name>
    <name type="common">Mustard</name>
    <dbReference type="NCBI Taxonomy" id="69181"/>
    <lineage>
        <taxon>Eukaryota</taxon>
        <taxon>Viridiplantae</taxon>
        <taxon>Streptophyta</taxon>
        <taxon>Embryophyta</taxon>
        <taxon>Tracheophyta</taxon>
        <taxon>Spermatophyta</taxon>
        <taxon>Magnoliopsida</taxon>
        <taxon>eudicotyledons</taxon>
        <taxon>Gunneridae</taxon>
        <taxon>Pentapetalae</taxon>
        <taxon>rosids</taxon>
        <taxon>malvids</taxon>
        <taxon>Brassicales</taxon>
        <taxon>Brassicaceae</taxon>
        <taxon>Brassiceae</taxon>
        <taxon>Brassica</taxon>
    </lineage>
</organism>
<dbReference type="Proteomes" id="UP000266723">
    <property type="component" value="Unassembled WGS sequence"/>
</dbReference>
<comment type="caution">
    <text evidence="3">The sequence shown here is derived from an EMBL/GenBank/DDBJ whole genome shotgun (WGS) entry which is preliminary data.</text>
</comment>
<name>A0ABQ7BBQ7_BRACR</name>
<evidence type="ECO:0000313" key="3">
    <source>
        <dbReference type="EMBL" id="KAF3529566.1"/>
    </source>
</evidence>
<keyword evidence="4" id="KW-1185">Reference proteome</keyword>
<feature type="domain" description="Reverse transcriptase zinc-binding" evidence="2">
    <location>
        <begin position="17"/>
        <end position="85"/>
    </location>
</feature>
<protein>
    <recommendedName>
        <fullName evidence="5">Reverse transcriptase zinc-binding domain-containing protein</fullName>
    </recommendedName>
</protein>
<accession>A0ABQ7BBQ7</accession>